<gene>
    <name evidence="2" type="ORF">Pla52n_29680</name>
</gene>
<evidence type="ECO:0008006" key="4">
    <source>
        <dbReference type="Google" id="ProtNLM"/>
    </source>
</evidence>
<dbReference type="EMBL" id="SJPN01000003">
    <property type="protein sequence ID" value="TWU04923.1"/>
    <property type="molecule type" value="Genomic_DNA"/>
</dbReference>
<sequence>MDEGESPPIPITHLRDSLGFFYQHVAETDRPLVIQRYRDQSVVMVPLWEWQWLKQVEAKVRAGEPVIPKEEPHGH</sequence>
<reference evidence="2 3" key="1">
    <citation type="submission" date="2019-02" db="EMBL/GenBank/DDBJ databases">
        <title>Deep-cultivation of Planctomycetes and their phenomic and genomic characterization uncovers novel biology.</title>
        <authorList>
            <person name="Wiegand S."/>
            <person name="Jogler M."/>
            <person name="Boedeker C."/>
            <person name="Pinto D."/>
            <person name="Vollmers J."/>
            <person name="Rivas-Marin E."/>
            <person name="Kohn T."/>
            <person name="Peeters S.H."/>
            <person name="Heuer A."/>
            <person name="Rast P."/>
            <person name="Oberbeckmann S."/>
            <person name="Bunk B."/>
            <person name="Jeske O."/>
            <person name="Meyerdierks A."/>
            <person name="Storesund J.E."/>
            <person name="Kallscheuer N."/>
            <person name="Luecker S."/>
            <person name="Lage O.M."/>
            <person name="Pohl T."/>
            <person name="Merkel B.J."/>
            <person name="Hornburger P."/>
            <person name="Mueller R.-W."/>
            <person name="Bruemmer F."/>
            <person name="Labrenz M."/>
            <person name="Spormann A.M."/>
            <person name="Op Den Camp H."/>
            <person name="Overmann J."/>
            <person name="Amann R."/>
            <person name="Jetten M.S.M."/>
            <person name="Mascher T."/>
            <person name="Medema M.H."/>
            <person name="Devos D.P."/>
            <person name="Kaster A.-K."/>
            <person name="Ovreas L."/>
            <person name="Rohde M."/>
            <person name="Galperin M.Y."/>
            <person name="Jogler C."/>
        </authorList>
    </citation>
    <scope>NUCLEOTIDE SEQUENCE [LARGE SCALE GENOMIC DNA]</scope>
    <source>
        <strain evidence="2 3">Pla52n</strain>
    </source>
</reference>
<dbReference type="OrthoDB" id="283401at2"/>
<keyword evidence="3" id="KW-1185">Reference proteome</keyword>
<comment type="caution">
    <text evidence="2">The sequence shown here is derived from an EMBL/GenBank/DDBJ whole genome shotgun (WGS) entry which is preliminary data.</text>
</comment>
<evidence type="ECO:0000313" key="3">
    <source>
        <dbReference type="Proteomes" id="UP000320176"/>
    </source>
</evidence>
<proteinExistence type="inferred from homology"/>
<dbReference type="RefSeq" id="WP_146520253.1">
    <property type="nucleotide sequence ID" value="NZ_CP151726.1"/>
</dbReference>
<accession>A0A5C6AY86</accession>
<organism evidence="2 3">
    <name type="scientific">Stieleria varia</name>
    <dbReference type="NCBI Taxonomy" id="2528005"/>
    <lineage>
        <taxon>Bacteria</taxon>
        <taxon>Pseudomonadati</taxon>
        <taxon>Planctomycetota</taxon>
        <taxon>Planctomycetia</taxon>
        <taxon>Pirellulales</taxon>
        <taxon>Pirellulaceae</taxon>
        <taxon>Stieleria</taxon>
    </lineage>
</organism>
<dbReference type="InterPro" id="IPR036165">
    <property type="entry name" value="YefM-like_sf"/>
</dbReference>
<name>A0A5C6AY86_9BACT</name>
<protein>
    <recommendedName>
        <fullName evidence="4">Antitoxin</fullName>
    </recommendedName>
</protein>
<evidence type="ECO:0000313" key="2">
    <source>
        <dbReference type="EMBL" id="TWU04923.1"/>
    </source>
</evidence>
<dbReference type="AlphaFoldDB" id="A0A5C6AY86"/>
<dbReference type="Proteomes" id="UP000320176">
    <property type="component" value="Unassembled WGS sequence"/>
</dbReference>
<dbReference type="SUPFAM" id="SSF143120">
    <property type="entry name" value="YefM-like"/>
    <property type="match status" value="1"/>
</dbReference>
<evidence type="ECO:0000256" key="1">
    <source>
        <dbReference type="ARBA" id="ARBA00009981"/>
    </source>
</evidence>
<comment type="similarity">
    <text evidence="1">Belongs to the phD/YefM antitoxin family.</text>
</comment>